<evidence type="ECO:0000313" key="2">
    <source>
        <dbReference type="Proteomes" id="UP000541857"/>
    </source>
</evidence>
<sequence>MKNVFLLSALICFSSAIGQTKIPTVESQIKTALYACPEMYKEGAKVLGYNQDGKLITIREGNNGMVCLADDPNKERISVSCYSDKLEAYMARGREFIAEGKTEVEKRELRKKEIDSEALLMPKEPAAVYVVNARQEDHDFETGELKNSRIRYVLYRPYMTAEETGLPTQPGLPGMPWLMDANTHRSHIMITPPAENKSN</sequence>
<organism evidence="1 2">
    <name type="scientific">Gelidibacter maritimus</name>
    <dbReference type="NCBI Taxonomy" id="2761487"/>
    <lineage>
        <taxon>Bacteria</taxon>
        <taxon>Pseudomonadati</taxon>
        <taxon>Bacteroidota</taxon>
        <taxon>Flavobacteriia</taxon>
        <taxon>Flavobacteriales</taxon>
        <taxon>Flavobacteriaceae</taxon>
        <taxon>Gelidibacter</taxon>
    </lineage>
</organism>
<protein>
    <submittedName>
        <fullName evidence="1">Uncharacterized protein</fullName>
    </submittedName>
</protein>
<name>A0A7W2R3P1_9FLAO</name>
<keyword evidence="2" id="KW-1185">Reference proteome</keyword>
<gene>
    <name evidence="1" type="ORF">H3Z82_09995</name>
</gene>
<comment type="caution">
    <text evidence="1">The sequence shown here is derived from an EMBL/GenBank/DDBJ whole genome shotgun (WGS) entry which is preliminary data.</text>
</comment>
<accession>A0A7W2R3P1</accession>
<reference evidence="1 2" key="1">
    <citation type="submission" date="2020-07" db="EMBL/GenBank/DDBJ databases">
        <title>Bacterium isolated from marine sediment.</title>
        <authorList>
            <person name="Shang D."/>
        </authorList>
    </citation>
    <scope>NUCLEOTIDE SEQUENCE [LARGE SCALE GENOMIC DNA]</scope>
    <source>
        <strain evidence="1 2">F6074</strain>
    </source>
</reference>
<dbReference type="AlphaFoldDB" id="A0A7W2R3P1"/>
<dbReference type="EMBL" id="JACGLT010000006">
    <property type="protein sequence ID" value="MBA6153056.1"/>
    <property type="molecule type" value="Genomic_DNA"/>
</dbReference>
<proteinExistence type="predicted"/>
<evidence type="ECO:0000313" key="1">
    <source>
        <dbReference type="EMBL" id="MBA6153056.1"/>
    </source>
</evidence>
<dbReference type="Proteomes" id="UP000541857">
    <property type="component" value="Unassembled WGS sequence"/>
</dbReference>
<dbReference type="RefSeq" id="WP_182205358.1">
    <property type="nucleotide sequence ID" value="NZ_JACGLT010000006.1"/>
</dbReference>